<evidence type="ECO:0000313" key="3">
    <source>
        <dbReference type="Proteomes" id="UP000688947"/>
    </source>
</evidence>
<organism evidence="2 3">
    <name type="scientific">Phytophthora cactorum</name>
    <dbReference type="NCBI Taxonomy" id="29920"/>
    <lineage>
        <taxon>Eukaryota</taxon>
        <taxon>Sar</taxon>
        <taxon>Stramenopiles</taxon>
        <taxon>Oomycota</taxon>
        <taxon>Peronosporomycetes</taxon>
        <taxon>Peronosporales</taxon>
        <taxon>Peronosporaceae</taxon>
        <taxon>Phytophthora</taxon>
    </lineage>
</organism>
<sequence length="94" mass="10323">MEWLLRSPPYKIAELRCVSTSNLVSDCSSPHRPVPAQQDQLRRGEPVSALNPPGSRHAVTGAATGRNYAENEDGERWSGSESAEEEDSNNKRST</sequence>
<evidence type="ECO:0000256" key="1">
    <source>
        <dbReference type="SAM" id="MobiDB-lite"/>
    </source>
</evidence>
<dbReference type="AlphaFoldDB" id="A0A8T1TNM0"/>
<proteinExistence type="predicted"/>
<reference evidence="2" key="1">
    <citation type="submission" date="2021-01" db="EMBL/GenBank/DDBJ databases">
        <title>Phytophthora aleatoria, a newly-described species from Pinus radiata is distinct from Phytophthora cactorum isolates based on comparative genomics.</title>
        <authorList>
            <person name="Mcdougal R."/>
            <person name="Panda P."/>
            <person name="Williams N."/>
            <person name="Studholme D.J."/>
        </authorList>
    </citation>
    <scope>NUCLEOTIDE SEQUENCE</scope>
    <source>
        <strain evidence="2">NZFS 3830</strain>
    </source>
</reference>
<feature type="region of interest" description="Disordered" evidence="1">
    <location>
        <begin position="23"/>
        <end position="94"/>
    </location>
</feature>
<name>A0A8T1TNM0_9STRA</name>
<comment type="caution">
    <text evidence="2">The sequence shown here is derived from an EMBL/GenBank/DDBJ whole genome shotgun (WGS) entry which is preliminary data.</text>
</comment>
<accession>A0A8T1TNM0</accession>
<dbReference type="Proteomes" id="UP000688947">
    <property type="component" value="Unassembled WGS sequence"/>
</dbReference>
<protein>
    <submittedName>
        <fullName evidence="2">Uncharacterized protein</fullName>
    </submittedName>
</protein>
<gene>
    <name evidence="2" type="ORF">JG687_00018574</name>
</gene>
<evidence type="ECO:0000313" key="2">
    <source>
        <dbReference type="EMBL" id="KAG6943249.1"/>
    </source>
</evidence>
<dbReference type="EMBL" id="JAENGZ010002627">
    <property type="protein sequence ID" value="KAG6943249.1"/>
    <property type="molecule type" value="Genomic_DNA"/>
</dbReference>